<evidence type="ECO:0000256" key="1">
    <source>
        <dbReference type="SAM" id="Phobius"/>
    </source>
</evidence>
<evidence type="ECO:0000313" key="2">
    <source>
        <dbReference type="EMBL" id="SVC54374.1"/>
    </source>
</evidence>
<keyword evidence="1" id="KW-1133">Transmembrane helix</keyword>
<dbReference type="AlphaFoldDB" id="A0A382MZH9"/>
<name>A0A382MZH9_9ZZZZ</name>
<keyword evidence="1" id="KW-0812">Transmembrane</keyword>
<feature type="transmembrane region" description="Helical" evidence="1">
    <location>
        <begin position="222"/>
        <end position="244"/>
    </location>
</feature>
<keyword evidence="1" id="KW-0472">Membrane</keyword>
<sequence length="255" mass="28701">MSLPMLMMTLPVFVGVFVYNLRRWIWVQVTLVCGAMLILLVLVQQTPVDQLVVLAGRDMYFSSSWEVLGRAFVILPSDRHLLTFIIASIFLFALAAAMVSATTLFYPIVLLLVSIIMAIMFVQPFIYAALFIQIAAVACVFIIVDHKYSQLTGALRYLAFVSIGVPFILMAGWQIEMYQVNPDDNLLLVQAAWMLGVGLLILLAVVPFHSWIPIVARNSPPIVTAFMIGVVQAAMFFFLIDMLVQFDWLRNNIQF</sequence>
<gene>
    <name evidence="2" type="ORF">METZ01_LOCUS307228</name>
</gene>
<organism evidence="2">
    <name type="scientific">marine metagenome</name>
    <dbReference type="NCBI Taxonomy" id="408172"/>
    <lineage>
        <taxon>unclassified sequences</taxon>
        <taxon>metagenomes</taxon>
        <taxon>ecological metagenomes</taxon>
    </lineage>
</organism>
<protein>
    <recommendedName>
        <fullName evidence="3">NADH:quinone oxidoreductase/Mrp antiporter membrane subunit domain-containing protein</fullName>
    </recommendedName>
</protein>
<feature type="transmembrane region" description="Helical" evidence="1">
    <location>
        <begin position="127"/>
        <end position="144"/>
    </location>
</feature>
<reference evidence="2" key="1">
    <citation type="submission" date="2018-05" db="EMBL/GenBank/DDBJ databases">
        <authorList>
            <person name="Lanie J.A."/>
            <person name="Ng W.-L."/>
            <person name="Kazmierczak K.M."/>
            <person name="Andrzejewski T.M."/>
            <person name="Davidsen T.M."/>
            <person name="Wayne K.J."/>
            <person name="Tettelin H."/>
            <person name="Glass J.I."/>
            <person name="Rusch D."/>
            <person name="Podicherti R."/>
            <person name="Tsui H.-C.T."/>
            <person name="Winkler M.E."/>
        </authorList>
    </citation>
    <scope>NUCLEOTIDE SEQUENCE</scope>
</reference>
<dbReference type="EMBL" id="UINC01097016">
    <property type="protein sequence ID" value="SVC54374.1"/>
    <property type="molecule type" value="Genomic_DNA"/>
</dbReference>
<feature type="transmembrane region" description="Helical" evidence="1">
    <location>
        <begin position="104"/>
        <end position="122"/>
    </location>
</feature>
<feature type="transmembrane region" description="Helical" evidence="1">
    <location>
        <begin position="187"/>
        <end position="210"/>
    </location>
</feature>
<proteinExistence type="predicted"/>
<feature type="transmembrane region" description="Helical" evidence="1">
    <location>
        <begin position="80"/>
        <end position="98"/>
    </location>
</feature>
<evidence type="ECO:0008006" key="3">
    <source>
        <dbReference type="Google" id="ProtNLM"/>
    </source>
</evidence>
<accession>A0A382MZH9</accession>
<feature type="transmembrane region" description="Helical" evidence="1">
    <location>
        <begin position="24"/>
        <end position="43"/>
    </location>
</feature>
<feature type="transmembrane region" description="Helical" evidence="1">
    <location>
        <begin position="156"/>
        <end position="175"/>
    </location>
</feature>
<feature type="non-terminal residue" evidence="2">
    <location>
        <position position="255"/>
    </location>
</feature>